<evidence type="ECO:0000256" key="1">
    <source>
        <dbReference type="ARBA" id="ARBA00004196"/>
    </source>
</evidence>
<dbReference type="Gene3D" id="3.40.30.10">
    <property type="entry name" value="Glutaredoxin"/>
    <property type="match status" value="1"/>
</dbReference>
<dbReference type="CDD" id="cd03010">
    <property type="entry name" value="TlpA_like_DsbE"/>
    <property type="match status" value="1"/>
</dbReference>
<dbReference type="PROSITE" id="PS51352">
    <property type="entry name" value="THIOREDOXIN_2"/>
    <property type="match status" value="1"/>
</dbReference>
<dbReference type="PANTHER" id="PTHR42852">
    <property type="entry name" value="THIOL:DISULFIDE INTERCHANGE PROTEIN DSBE"/>
    <property type="match status" value="1"/>
</dbReference>
<keyword evidence="4" id="KW-1015">Disulfide bond</keyword>
<dbReference type="GO" id="GO:0017004">
    <property type="term" value="P:cytochrome complex assembly"/>
    <property type="evidence" value="ECO:0007669"/>
    <property type="project" value="UniProtKB-KW"/>
</dbReference>
<keyword evidence="3" id="KW-0201">Cytochrome c-type biogenesis</keyword>
<reference evidence="8" key="1">
    <citation type="submission" date="2018-05" db="EMBL/GenBank/DDBJ databases">
        <authorList>
            <person name="Lanie J.A."/>
            <person name="Ng W.-L."/>
            <person name="Kazmierczak K.M."/>
            <person name="Andrzejewski T.M."/>
            <person name="Davidsen T.M."/>
            <person name="Wayne K.J."/>
            <person name="Tettelin H."/>
            <person name="Glass J.I."/>
            <person name="Rusch D."/>
            <person name="Podicherti R."/>
            <person name="Tsui H.-C.T."/>
            <person name="Winkler M.E."/>
        </authorList>
    </citation>
    <scope>NUCLEOTIDE SEQUENCE</scope>
</reference>
<dbReference type="InterPro" id="IPR036249">
    <property type="entry name" value="Thioredoxin-like_sf"/>
</dbReference>
<organism evidence="8">
    <name type="scientific">marine metagenome</name>
    <dbReference type="NCBI Taxonomy" id="408172"/>
    <lineage>
        <taxon>unclassified sequences</taxon>
        <taxon>metagenomes</taxon>
        <taxon>ecological metagenomes</taxon>
    </lineage>
</organism>
<sequence length="176" mass="20037">MKNKIIYYLPIFLTLFICVFFFFSLSNDTSKLSSPIVGKEVPKFSLISLFHNKDNFNSSDLYSKNPKIVNIFASWCIPCRAEHDVLMLLSKLEGIEIYGINYKDDPMEAKSFINELGNPYTNVGVDEKGRTGIDWGVYGVPESFIVHNGKVVYKHIGPIHISELDEIILPILKDLK</sequence>
<feature type="transmembrane region" description="Helical" evidence="6">
    <location>
        <begin position="6"/>
        <end position="25"/>
    </location>
</feature>
<keyword evidence="6" id="KW-0812">Transmembrane</keyword>
<dbReference type="EMBL" id="UINC01058597">
    <property type="protein sequence ID" value="SVB81044.1"/>
    <property type="molecule type" value="Genomic_DNA"/>
</dbReference>
<dbReference type="NCBIfam" id="TIGR00385">
    <property type="entry name" value="dsbE"/>
    <property type="match status" value="1"/>
</dbReference>
<evidence type="ECO:0000256" key="4">
    <source>
        <dbReference type="ARBA" id="ARBA00023157"/>
    </source>
</evidence>
<dbReference type="AlphaFoldDB" id="A0A382H1E5"/>
<proteinExistence type="inferred from homology"/>
<comment type="similarity">
    <text evidence="2">Belongs to the thioredoxin family. DsbE subfamily.</text>
</comment>
<dbReference type="InterPro" id="IPR013740">
    <property type="entry name" value="Redoxin"/>
</dbReference>
<keyword evidence="6" id="KW-0472">Membrane</keyword>
<evidence type="ECO:0000259" key="7">
    <source>
        <dbReference type="PROSITE" id="PS51352"/>
    </source>
</evidence>
<dbReference type="Pfam" id="PF08534">
    <property type="entry name" value="Redoxin"/>
    <property type="match status" value="1"/>
</dbReference>
<dbReference type="InterPro" id="IPR013766">
    <property type="entry name" value="Thioredoxin_domain"/>
</dbReference>
<dbReference type="GO" id="GO:0030288">
    <property type="term" value="C:outer membrane-bounded periplasmic space"/>
    <property type="evidence" value="ECO:0007669"/>
    <property type="project" value="InterPro"/>
</dbReference>
<keyword evidence="6" id="KW-1133">Transmembrane helix</keyword>
<gene>
    <name evidence="8" type="ORF">METZ01_LOCUS233898</name>
</gene>
<name>A0A382H1E5_9ZZZZ</name>
<dbReference type="InterPro" id="IPR004799">
    <property type="entry name" value="Periplasmic_diS_OxRdtase_DsbE"/>
</dbReference>
<dbReference type="GO" id="GO:0015036">
    <property type="term" value="F:disulfide oxidoreductase activity"/>
    <property type="evidence" value="ECO:0007669"/>
    <property type="project" value="InterPro"/>
</dbReference>
<evidence type="ECO:0000313" key="8">
    <source>
        <dbReference type="EMBL" id="SVB81044.1"/>
    </source>
</evidence>
<dbReference type="InterPro" id="IPR050553">
    <property type="entry name" value="Thioredoxin_ResA/DsbE_sf"/>
</dbReference>
<evidence type="ECO:0000256" key="6">
    <source>
        <dbReference type="SAM" id="Phobius"/>
    </source>
</evidence>
<accession>A0A382H1E5</accession>
<protein>
    <recommendedName>
        <fullName evidence="7">Thioredoxin domain-containing protein</fullName>
    </recommendedName>
</protein>
<evidence type="ECO:0000256" key="2">
    <source>
        <dbReference type="ARBA" id="ARBA00007758"/>
    </source>
</evidence>
<keyword evidence="5" id="KW-0676">Redox-active center</keyword>
<evidence type="ECO:0000256" key="3">
    <source>
        <dbReference type="ARBA" id="ARBA00022748"/>
    </source>
</evidence>
<dbReference type="SUPFAM" id="SSF52833">
    <property type="entry name" value="Thioredoxin-like"/>
    <property type="match status" value="1"/>
</dbReference>
<evidence type="ECO:0000256" key="5">
    <source>
        <dbReference type="ARBA" id="ARBA00023284"/>
    </source>
</evidence>
<dbReference type="PANTHER" id="PTHR42852:SF6">
    <property type="entry name" value="THIOL:DISULFIDE INTERCHANGE PROTEIN DSBE"/>
    <property type="match status" value="1"/>
</dbReference>
<feature type="domain" description="Thioredoxin" evidence="7">
    <location>
        <begin position="35"/>
        <end position="173"/>
    </location>
</feature>
<comment type="subcellular location">
    <subcellularLocation>
        <location evidence="1">Cell envelope</location>
    </subcellularLocation>
</comment>